<dbReference type="SUPFAM" id="SSF56112">
    <property type="entry name" value="Protein kinase-like (PK-like)"/>
    <property type="match status" value="1"/>
</dbReference>
<dbReference type="KEGG" id="kphy:AOZ06_17940"/>
<organism evidence="1 2">
    <name type="scientific">Kibdelosporangium phytohabitans</name>
    <dbReference type="NCBI Taxonomy" id="860235"/>
    <lineage>
        <taxon>Bacteria</taxon>
        <taxon>Bacillati</taxon>
        <taxon>Actinomycetota</taxon>
        <taxon>Actinomycetes</taxon>
        <taxon>Pseudonocardiales</taxon>
        <taxon>Pseudonocardiaceae</taxon>
        <taxon>Kibdelosporangium</taxon>
    </lineage>
</organism>
<protein>
    <submittedName>
        <fullName evidence="1">Aminoglycoside phosphotransferase</fullName>
    </submittedName>
</protein>
<dbReference type="InterPro" id="IPR011009">
    <property type="entry name" value="Kinase-like_dom_sf"/>
</dbReference>
<evidence type="ECO:0000313" key="2">
    <source>
        <dbReference type="Proteomes" id="UP000063699"/>
    </source>
</evidence>
<dbReference type="Gene3D" id="1.10.510.10">
    <property type="entry name" value="Transferase(Phosphotransferase) domain 1"/>
    <property type="match status" value="1"/>
</dbReference>
<accession>A0A0N9I286</accession>
<keyword evidence="1" id="KW-0808">Transferase</keyword>
<keyword evidence="2" id="KW-1185">Reference proteome</keyword>
<name>A0A0N9I286_9PSEU</name>
<dbReference type="RefSeq" id="WP_054290453.1">
    <property type="nucleotide sequence ID" value="NZ_CP012752.1"/>
</dbReference>
<dbReference type="STRING" id="860235.AOZ06_17940"/>
<reference evidence="1 2" key="1">
    <citation type="submission" date="2015-07" db="EMBL/GenBank/DDBJ databases">
        <title>Genome sequencing of Kibdelosporangium phytohabitans.</title>
        <authorList>
            <person name="Qin S."/>
            <person name="Xing K."/>
        </authorList>
    </citation>
    <scope>NUCLEOTIDE SEQUENCE [LARGE SCALE GENOMIC DNA]</scope>
    <source>
        <strain evidence="1 2">KLBMP1111</strain>
    </source>
</reference>
<gene>
    <name evidence="1" type="ORF">AOZ06_17940</name>
</gene>
<sequence length="301" mass="32782">MLTPPDTVTDDAVLGAVRKYWLDDAETATHLPVGFGAHHWKVTGSRQLFVTLDGLAPRHTDESLEGAYAGAAALAKAGMSAVWPSLPATTGTFTVRLGEQALSAADWLDGVTPTEDQAAEPEHLREVIAALEVLHGSTPPPGIPVWKPRVGAGFPQLTAQAVSEPWTAGPLGEQARTAIAARLDDIAHWTARYLDLAGRAQRQRHTWAATHGEPHNDNQVRSAQRLYFVDWESLALAPRERDLVDLAGSVDADPAMIELFRLDWRLSEIAEYTTWFTRAHTGDVDDVTALDGLHEELRADD</sequence>
<dbReference type="AlphaFoldDB" id="A0A0N9I286"/>
<evidence type="ECO:0000313" key="1">
    <source>
        <dbReference type="EMBL" id="ALG08546.1"/>
    </source>
</evidence>
<dbReference type="OrthoDB" id="115252at2"/>
<dbReference type="Proteomes" id="UP000063699">
    <property type="component" value="Chromosome"/>
</dbReference>
<proteinExistence type="predicted"/>
<dbReference type="EMBL" id="CP012752">
    <property type="protein sequence ID" value="ALG08546.1"/>
    <property type="molecule type" value="Genomic_DNA"/>
</dbReference>
<dbReference type="GO" id="GO:0016740">
    <property type="term" value="F:transferase activity"/>
    <property type="evidence" value="ECO:0007669"/>
    <property type="project" value="UniProtKB-KW"/>
</dbReference>